<accession>A0A518G2C8</accession>
<proteinExistence type="predicted"/>
<dbReference type="KEGG" id="ahel:Q31a_09850"/>
<gene>
    <name evidence="1" type="ORF">Q31a_09850</name>
</gene>
<dbReference type="AlphaFoldDB" id="A0A518G2C8"/>
<sequence length="393" mass="44063">MRLGFNAFVKKLFSGSRGSSESEDSAQLEVLPQSEIASLLPVPQFELATHNLARLLRERLETRGPAHVKLAIVGPAGSYAQEIVARWAEQEGHQVVQPPEVERLLRPAGDNDSLELENPSMRFWESMPQVSSGVLVIPHLERFFLRHHAGLDLLRQFTQWVWQAPCRVVVGCDSWAWAYLTQAIQIHSVFSPPIAMRAFDPHALMEWFQLIESRERPFLYRDSEEELFPPVETEAAGDSNGKRSAGRLTIERKTEELLEKIAVIARGNPGVACAIWGRLLCTKAQEAECEQSARHPMPVRVRALADLQRPILPPKSSTREAIVLHTLLLHRGLQPDIILQLVPFPPSKAIETLASLEAAQLIELQDGFWRVTLLAYPAVRSALKADGLLVDDF</sequence>
<dbReference type="Proteomes" id="UP000318017">
    <property type="component" value="Chromosome"/>
</dbReference>
<evidence type="ECO:0000313" key="2">
    <source>
        <dbReference type="Proteomes" id="UP000318017"/>
    </source>
</evidence>
<name>A0A518G2C8_9BACT</name>
<protein>
    <submittedName>
        <fullName evidence="1">Uncharacterized protein</fullName>
    </submittedName>
</protein>
<dbReference type="EMBL" id="CP036298">
    <property type="protein sequence ID" value="QDV22699.1"/>
    <property type="molecule type" value="Genomic_DNA"/>
</dbReference>
<organism evidence="1 2">
    <name type="scientific">Aureliella helgolandensis</name>
    <dbReference type="NCBI Taxonomy" id="2527968"/>
    <lineage>
        <taxon>Bacteria</taxon>
        <taxon>Pseudomonadati</taxon>
        <taxon>Planctomycetota</taxon>
        <taxon>Planctomycetia</taxon>
        <taxon>Pirellulales</taxon>
        <taxon>Pirellulaceae</taxon>
        <taxon>Aureliella</taxon>
    </lineage>
</organism>
<reference evidence="1 2" key="1">
    <citation type="submission" date="2019-02" db="EMBL/GenBank/DDBJ databases">
        <title>Deep-cultivation of Planctomycetes and their phenomic and genomic characterization uncovers novel biology.</title>
        <authorList>
            <person name="Wiegand S."/>
            <person name="Jogler M."/>
            <person name="Boedeker C."/>
            <person name="Pinto D."/>
            <person name="Vollmers J."/>
            <person name="Rivas-Marin E."/>
            <person name="Kohn T."/>
            <person name="Peeters S.H."/>
            <person name="Heuer A."/>
            <person name="Rast P."/>
            <person name="Oberbeckmann S."/>
            <person name="Bunk B."/>
            <person name="Jeske O."/>
            <person name="Meyerdierks A."/>
            <person name="Storesund J.E."/>
            <person name="Kallscheuer N."/>
            <person name="Luecker S."/>
            <person name="Lage O.M."/>
            <person name="Pohl T."/>
            <person name="Merkel B.J."/>
            <person name="Hornburger P."/>
            <person name="Mueller R.-W."/>
            <person name="Bruemmer F."/>
            <person name="Labrenz M."/>
            <person name="Spormann A.M."/>
            <person name="Op den Camp H."/>
            <person name="Overmann J."/>
            <person name="Amann R."/>
            <person name="Jetten M.S.M."/>
            <person name="Mascher T."/>
            <person name="Medema M.H."/>
            <person name="Devos D.P."/>
            <person name="Kaster A.-K."/>
            <person name="Ovreas L."/>
            <person name="Rohde M."/>
            <person name="Galperin M.Y."/>
            <person name="Jogler C."/>
        </authorList>
    </citation>
    <scope>NUCLEOTIDE SEQUENCE [LARGE SCALE GENOMIC DNA]</scope>
    <source>
        <strain evidence="1 2">Q31a</strain>
    </source>
</reference>
<evidence type="ECO:0000313" key="1">
    <source>
        <dbReference type="EMBL" id="QDV22699.1"/>
    </source>
</evidence>
<keyword evidence="2" id="KW-1185">Reference proteome</keyword>